<reference evidence="3 4" key="1">
    <citation type="submission" date="2024-02" db="EMBL/GenBank/DDBJ databases">
        <title>Genome and pathogenicity analysis of Helicobacter mastomyrinus isolated from mice.</title>
        <authorList>
            <person name="Zhu L."/>
        </authorList>
    </citation>
    <scope>NUCLEOTIDE SEQUENCE [LARGE SCALE GENOMIC DNA]</scope>
    <source>
        <strain evidence="3 4">Hm-17</strain>
    </source>
</reference>
<dbReference type="RefSeq" id="WP_343352942.1">
    <property type="nucleotide sequence ID" value="NZ_CP145316.1"/>
</dbReference>
<dbReference type="SUPFAM" id="SSF52540">
    <property type="entry name" value="P-loop containing nucleoside triphosphate hydrolases"/>
    <property type="match status" value="1"/>
</dbReference>
<dbReference type="EMBL" id="CP145316">
    <property type="protein sequence ID" value="XAM17210.1"/>
    <property type="molecule type" value="Genomic_DNA"/>
</dbReference>
<dbReference type="PANTHER" id="PTHR32114:SF2">
    <property type="entry name" value="ABC TRANSPORTER ABCH.3"/>
    <property type="match status" value="1"/>
</dbReference>
<dbReference type="InterPro" id="IPR038729">
    <property type="entry name" value="Rad50/SbcC_AAA"/>
</dbReference>
<evidence type="ECO:0000259" key="2">
    <source>
        <dbReference type="Pfam" id="PF13476"/>
    </source>
</evidence>
<dbReference type="Pfam" id="PF13476">
    <property type="entry name" value="AAA_23"/>
    <property type="match status" value="1"/>
</dbReference>
<keyword evidence="4" id="KW-1185">Reference proteome</keyword>
<protein>
    <submittedName>
        <fullName evidence="3">AAA family ATPase</fullName>
    </submittedName>
</protein>
<evidence type="ECO:0000256" key="1">
    <source>
        <dbReference type="SAM" id="Coils"/>
    </source>
</evidence>
<gene>
    <name evidence="3" type="ORF">V3I05_05835</name>
</gene>
<keyword evidence="1" id="KW-0175">Coiled coil</keyword>
<name>A0ABZ3F492_9HELI</name>
<proteinExistence type="predicted"/>
<dbReference type="Proteomes" id="UP001434737">
    <property type="component" value="Chromosome"/>
</dbReference>
<sequence length="674" mass="78389">MFIEKITICNLFAYYGKVEVVFKHIEGKNLYCIYGNNGFGKTSFINACKIAICGSGLNEFNRESGLYKKHKEVSSALAFIKGDKKGYSGVLNTNALNEMQENFYISLEGRINQKHFVIKRAFENVFDNVSERITLCLGDEKFADEEAQERINVMILPSNFVDFFFFNGEEIGEISKNLRSNLKEKIEEILRIKPLELMIRQIDNIKQELQKQAIDNDKQRAEFETKNRQLTDGKKTLESTRKRLKDLQSYIQDNQSRIAQLHKEKDKLIADSDEAQKKLYRERDTLDEKLQTHKSHLEENLKYVIFDSNPKILSQLKDELKHIQESRQSQDIDTYNRLLPELKSHSLNIIESKAQEENLQSSNINIDTLQEIIEKVLDTLPQSLAESASYSSYITPALITTLSLSLIRFENDSLSSDITAIKELKNNLSDIKHEIDELYVDEYTQNRKLEKEQEIENLMQDTKHHEEMMRDTKAEENNLQETINHLQRDVESLKQHIHLERIEDKLQILEYLQETLRQYKTKLILCLKEELKDKILQKYQLLTQDNIAGVEIDEAFEITLKNERFENIYIGSQSSGQNQLLAIAIFWALSELSNAHIPLIIDTPLGRIDGANRARIIQNYYAQNLQTIILPTDTEISTREYEYAKPHIAGLYKIENQSDRSHAYIKVATKDEIL</sequence>
<dbReference type="InterPro" id="IPR027417">
    <property type="entry name" value="P-loop_NTPase"/>
</dbReference>
<feature type="coiled-coil region" evidence="1">
    <location>
        <begin position="421"/>
        <end position="496"/>
    </location>
</feature>
<feature type="domain" description="Rad50/SbcC-type AAA" evidence="2">
    <location>
        <begin position="5"/>
        <end position="237"/>
    </location>
</feature>
<dbReference type="PANTHER" id="PTHR32114">
    <property type="entry name" value="ABC TRANSPORTER ABCH.3"/>
    <property type="match status" value="1"/>
</dbReference>
<evidence type="ECO:0000313" key="4">
    <source>
        <dbReference type="Proteomes" id="UP001434737"/>
    </source>
</evidence>
<accession>A0ABZ3F492</accession>
<feature type="coiled-coil region" evidence="1">
    <location>
        <begin position="195"/>
        <end position="278"/>
    </location>
</feature>
<evidence type="ECO:0000313" key="3">
    <source>
        <dbReference type="EMBL" id="XAM17210.1"/>
    </source>
</evidence>
<organism evidence="3 4">
    <name type="scientific">Helicobacter mastomyrinus</name>
    <dbReference type="NCBI Taxonomy" id="287948"/>
    <lineage>
        <taxon>Bacteria</taxon>
        <taxon>Pseudomonadati</taxon>
        <taxon>Campylobacterota</taxon>
        <taxon>Epsilonproteobacteria</taxon>
        <taxon>Campylobacterales</taxon>
        <taxon>Helicobacteraceae</taxon>
        <taxon>Helicobacter</taxon>
    </lineage>
</organism>
<dbReference type="Gene3D" id="3.40.50.300">
    <property type="entry name" value="P-loop containing nucleotide triphosphate hydrolases"/>
    <property type="match status" value="2"/>
</dbReference>